<dbReference type="EMBL" id="MN740650">
    <property type="protein sequence ID" value="QHS79627.1"/>
    <property type="molecule type" value="Genomic_DNA"/>
</dbReference>
<evidence type="ECO:0000313" key="2">
    <source>
        <dbReference type="EMBL" id="QHS79627.1"/>
    </source>
</evidence>
<proteinExistence type="predicted"/>
<dbReference type="AlphaFoldDB" id="A0A6C0K596"/>
<keyword evidence="1" id="KW-0472">Membrane</keyword>
<accession>A0A6C0K596</accession>
<reference evidence="3" key="1">
    <citation type="journal article" date="2020" name="Nature">
        <title>Giant virus diversity and host interactions through global metagenomics.</title>
        <authorList>
            <person name="Schulz F."/>
            <person name="Roux S."/>
            <person name="Paez-Espino D."/>
            <person name="Jungbluth S."/>
            <person name="Walsh D.A."/>
            <person name="Denef V.J."/>
            <person name="McMahon K.D."/>
            <person name="Konstantinidis K.T."/>
            <person name="Eloe-Fadrosh E.A."/>
            <person name="Kyrpides N.C."/>
            <person name="Woyke T."/>
        </authorList>
    </citation>
    <scope>NUCLEOTIDE SEQUENCE</scope>
    <source>
        <strain evidence="2">GVMAG-S-1035303-20</strain>
        <strain evidence="3">GVMAG-S-1101178-127</strain>
    </source>
</reference>
<name>A0A6C0K596_9ZZZZ</name>
<evidence type="ECO:0000256" key="1">
    <source>
        <dbReference type="SAM" id="Phobius"/>
    </source>
</evidence>
<dbReference type="EMBL" id="MN740816">
    <property type="protein sequence ID" value="QHU13245.1"/>
    <property type="molecule type" value="Genomic_DNA"/>
</dbReference>
<organism evidence="3">
    <name type="scientific">viral metagenome</name>
    <dbReference type="NCBI Taxonomy" id="1070528"/>
    <lineage>
        <taxon>unclassified sequences</taxon>
        <taxon>metagenomes</taxon>
        <taxon>organismal metagenomes</taxon>
    </lineage>
</organism>
<sequence length="49" mass="5534">MFGISWTSILLGLIGFVVFAFTVWKSYVPYFPTPHDTQTPEDSNAVKPQ</sequence>
<protein>
    <submittedName>
        <fullName evidence="3">Uncharacterized protein</fullName>
    </submittedName>
</protein>
<keyword evidence="1" id="KW-0812">Transmembrane</keyword>
<keyword evidence="1" id="KW-1133">Transmembrane helix</keyword>
<feature type="transmembrane region" description="Helical" evidence="1">
    <location>
        <begin position="6"/>
        <end position="24"/>
    </location>
</feature>
<evidence type="ECO:0000313" key="3">
    <source>
        <dbReference type="EMBL" id="QHU13245.1"/>
    </source>
</evidence>